<feature type="region of interest" description="Disordered" evidence="2">
    <location>
        <begin position="1"/>
        <end position="35"/>
    </location>
</feature>
<dbReference type="InterPro" id="IPR013517">
    <property type="entry name" value="FG-GAP"/>
</dbReference>
<dbReference type="GO" id="GO:0005509">
    <property type="term" value="F:calcium ion binding"/>
    <property type="evidence" value="ECO:0007669"/>
    <property type="project" value="InterPro"/>
</dbReference>
<dbReference type="InterPro" id="IPR028994">
    <property type="entry name" value="Integrin_alpha_N"/>
</dbReference>
<name>A0A818TM98_9BILA</name>
<protein>
    <submittedName>
        <fullName evidence="4">Uncharacterized protein</fullName>
    </submittedName>
</protein>
<reference evidence="4" key="1">
    <citation type="submission" date="2021-02" db="EMBL/GenBank/DDBJ databases">
        <authorList>
            <person name="Nowell W R."/>
        </authorList>
    </citation>
    <scope>NUCLEOTIDE SEQUENCE</scope>
</reference>
<accession>A0A818TM98</accession>
<dbReference type="SUPFAM" id="SSF69318">
    <property type="entry name" value="Integrin alpha N-terminal domain"/>
    <property type="match status" value="1"/>
</dbReference>
<keyword evidence="1" id="KW-0732">Signal</keyword>
<evidence type="ECO:0000256" key="3">
    <source>
        <dbReference type="SAM" id="Phobius"/>
    </source>
</evidence>
<dbReference type="Pfam" id="PF13517">
    <property type="entry name" value="FG-GAP_3"/>
    <property type="match status" value="3"/>
</dbReference>
<gene>
    <name evidence="4" type="ORF">GRG538_LOCUS27332</name>
</gene>
<feature type="transmembrane region" description="Helical" evidence="3">
    <location>
        <begin position="113"/>
        <end position="136"/>
    </location>
</feature>
<organism evidence="4 5">
    <name type="scientific">Rotaria socialis</name>
    <dbReference type="NCBI Taxonomy" id="392032"/>
    <lineage>
        <taxon>Eukaryota</taxon>
        <taxon>Metazoa</taxon>
        <taxon>Spiralia</taxon>
        <taxon>Gnathifera</taxon>
        <taxon>Rotifera</taxon>
        <taxon>Eurotatoria</taxon>
        <taxon>Bdelloidea</taxon>
        <taxon>Philodinida</taxon>
        <taxon>Philodinidae</taxon>
        <taxon>Rotaria</taxon>
    </lineage>
</organism>
<dbReference type="Proteomes" id="UP000663872">
    <property type="component" value="Unassembled WGS sequence"/>
</dbReference>
<dbReference type="PANTHER" id="PTHR46580">
    <property type="entry name" value="SENSOR KINASE-RELATED"/>
    <property type="match status" value="1"/>
</dbReference>
<evidence type="ECO:0000256" key="1">
    <source>
        <dbReference type="ARBA" id="ARBA00022729"/>
    </source>
</evidence>
<proteinExistence type="predicted"/>
<keyword evidence="3" id="KW-1133">Transmembrane helix</keyword>
<evidence type="ECO:0000313" key="4">
    <source>
        <dbReference type="EMBL" id="CAF3685668.1"/>
    </source>
</evidence>
<feature type="region of interest" description="Disordered" evidence="2">
    <location>
        <begin position="81"/>
        <end position="104"/>
    </location>
</feature>
<keyword evidence="3" id="KW-0472">Membrane</keyword>
<evidence type="ECO:0000313" key="5">
    <source>
        <dbReference type="Proteomes" id="UP000663872"/>
    </source>
</evidence>
<comment type="caution">
    <text evidence="4">The sequence shown here is derived from an EMBL/GenBank/DDBJ whole genome shotgun (WGS) entry which is preliminary data.</text>
</comment>
<sequence>MTIHVKTIARPSKLSRSPKVHHLDSSPLPSQEHSVTVDRNLNEQPLTHGEPAPKTPFQNEVHHEELKANASEKVVSAPNHFLSLTPTPAPEKPGRNPTPNFTDNTRKCSKPSIIIFGAIIAVFVAATMAISIYLLVRQITAASTTTTTGQCNLTFGVPTTYSTSNTPRSIVAADVNADGSVDIIVANNGGNNVGVFINSGTGAFSIQMTYSTGASSNPNSVTTADINADGEIDIIVANNNANNVGVLINNGNGIFAAQVTYSSGNGPNCVVVVDVNGDGKVDIIVANYNANNVGVLINAGNGTFIAQVTYSTGGGSNPAFLAAADVNGDGKIDITVANYGASNVGVLINNGNGTFAAQVTYSTGGSSNPNCVVAADVNKDGKVDIIVANNGLNNVGVLLNVGGIAFTPQATYSTGSASGPNSIVVIDLNGDGKVDIAASNNAAGSFSVFLGTGSGTFLASTTYSIGSSISCVAAADVNSNGKTDIIVTLSNGNNIAVLLNSCNS</sequence>
<dbReference type="Gene3D" id="2.30.30.100">
    <property type="match status" value="6"/>
</dbReference>
<dbReference type="AlphaFoldDB" id="A0A818TM98"/>
<keyword evidence="3" id="KW-0812">Transmembrane</keyword>
<dbReference type="EMBL" id="CAJNYT010004740">
    <property type="protein sequence ID" value="CAF3685668.1"/>
    <property type="molecule type" value="Genomic_DNA"/>
</dbReference>
<evidence type="ECO:0000256" key="2">
    <source>
        <dbReference type="SAM" id="MobiDB-lite"/>
    </source>
</evidence>